<comment type="similarity">
    <text evidence="2">Belongs to the Toll-like receptor family.</text>
</comment>
<dbReference type="PANTHER" id="PTHR24365:SF530">
    <property type="entry name" value="MSTPROX-RELATED"/>
    <property type="match status" value="1"/>
</dbReference>
<dbReference type="InterPro" id="IPR017241">
    <property type="entry name" value="Toll-like_receptor"/>
</dbReference>
<keyword evidence="10" id="KW-0325">Glycoprotein</keyword>
<dbReference type="Pfam" id="PF13516">
    <property type="entry name" value="LRR_6"/>
    <property type="match status" value="2"/>
</dbReference>
<evidence type="ECO:0000256" key="6">
    <source>
        <dbReference type="ARBA" id="ARBA00022737"/>
    </source>
</evidence>
<keyword evidence="8 11" id="KW-0472">Membrane</keyword>
<organism evidence="13 14">
    <name type="scientific">Crassostrea virginica</name>
    <name type="common">Eastern oyster</name>
    <dbReference type="NCBI Taxonomy" id="6565"/>
    <lineage>
        <taxon>Eukaryota</taxon>
        <taxon>Metazoa</taxon>
        <taxon>Spiralia</taxon>
        <taxon>Lophotrochozoa</taxon>
        <taxon>Mollusca</taxon>
        <taxon>Bivalvia</taxon>
        <taxon>Autobranchia</taxon>
        <taxon>Pteriomorphia</taxon>
        <taxon>Ostreida</taxon>
        <taxon>Ostreoidea</taxon>
        <taxon>Ostreidae</taxon>
        <taxon>Crassostrea</taxon>
    </lineage>
</organism>
<dbReference type="InterPro" id="IPR003591">
    <property type="entry name" value="Leu-rich_rpt_typical-subtyp"/>
</dbReference>
<reference evidence="14" key="1">
    <citation type="submission" date="2025-08" db="UniProtKB">
        <authorList>
            <consortium name="RefSeq"/>
        </authorList>
    </citation>
    <scope>IDENTIFICATION</scope>
    <source>
        <tissue evidence="14">Whole sample</tissue>
    </source>
</reference>
<evidence type="ECO:0000259" key="12">
    <source>
        <dbReference type="PROSITE" id="PS50104"/>
    </source>
</evidence>
<evidence type="ECO:0000256" key="7">
    <source>
        <dbReference type="ARBA" id="ARBA00022989"/>
    </source>
</evidence>
<dbReference type="GO" id="GO:0006955">
    <property type="term" value="P:immune response"/>
    <property type="evidence" value="ECO:0007669"/>
    <property type="project" value="InterPro"/>
</dbReference>
<evidence type="ECO:0000256" key="10">
    <source>
        <dbReference type="ARBA" id="ARBA00023180"/>
    </source>
</evidence>
<dbReference type="InterPro" id="IPR001611">
    <property type="entry name" value="Leu-rich_rpt"/>
</dbReference>
<sequence length="762" mass="88385">MGIKLFGSSVQTKHVRISNSLQNIKRLDLKGGLNFKAKNMVNKPILFVVLMTCAQSKLRTNPCHQAIAILRNLTECSCVPRGGNVEIKCVNRGSGNFNPIPEMPNNMSHLYVQGYQLSNISKETFKNLVDIKLYRITLLDNSIVNISKDAFSEMKHLSQLEISKEIQVSKHEISEMFFMMSRKIKSLRFSHNTWDHPPSFLGLKNASVTELILSYNYFRSLEGDWFSDLPKLHTLDVSFNGITENEYNFSGLGNITNLFLSGNWFKDFPNFCPYKSWNLSRLHFQYNKLTEFKPSYFQCLPHLTHLNMNGHAIRRLYNNTFTNLTSLRELKIQRLAGQLFRIEERAFESESLNRLVFTNNDFVFRNSSPDSAFEFFKYCPSLTDLDISSNNIQLNEEEFIGMISPLKNLTKLGLMNTRLFFLPRKLLAKLPLLETLNASENYLNGSWDGMSVFGNATTLKQLNLSDNNIEKITEFNFPLTLLNGIRKNGLDLSYNRFSCNCEDALWFYRWMHSNKEKLANLTTIVCQINVPVHTSTSNLFDLTERDLCPFNPAIFIAIIASCSVILGVFIVFAVVYKLRWNIRHWLYVITYKNKGYDTMSDDPDFKYDIFLVYADEDRVFIFDTVVPYLEAKAYSLCVRCRDFEVGKLHCDNIVDNMNLSRRILLVLSNNFANSKWCEFQMNFAYNRCMDEKINNIVVAVLEEISFKYLSNTLKVLLTSYDYALWSKCDETGQTLFWEKVLRKLQFRMNHTECANEMITAIQ</sequence>
<dbReference type="PIRSF" id="PIRSF037595">
    <property type="entry name" value="Toll-like_receptor"/>
    <property type="match status" value="1"/>
</dbReference>
<dbReference type="PROSITE" id="PS51450">
    <property type="entry name" value="LRR"/>
    <property type="match status" value="1"/>
</dbReference>
<feature type="domain" description="TIR" evidence="12">
    <location>
        <begin position="605"/>
        <end position="744"/>
    </location>
</feature>
<dbReference type="Gene3D" id="3.80.10.10">
    <property type="entry name" value="Ribonuclease Inhibitor"/>
    <property type="match status" value="4"/>
</dbReference>
<keyword evidence="7 11" id="KW-1133">Transmembrane helix</keyword>
<dbReference type="Pfam" id="PF01582">
    <property type="entry name" value="TIR"/>
    <property type="match status" value="1"/>
</dbReference>
<keyword evidence="9" id="KW-0675">Receptor</keyword>
<dbReference type="InterPro" id="IPR000157">
    <property type="entry name" value="TIR_dom"/>
</dbReference>
<keyword evidence="4 11" id="KW-0812">Transmembrane</keyword>
<dbReference type="Gene3D" id="3.40.50.10140">
    <property type="entry name" value="Toll/interleukin-1 receptor homology (TIR) domain"/>
    <property type="match status" value="1"/>
</dbReference>
<dbReference type="KEGG" id="cvn:111126105"/>
<evidence type="ECO:0000313" key="14">
    <source>
        <dbReference type="RefSeq" id="XP_022326218.1"/>
    </source>
</evidence>
<name>A0A8B8DE17_CRAVI</name>
<dbReference type="RefSeq" id="XP_022326218.1">
    <property type="nucleotide sequence ID" value="XM_022470510.1"/>
</dbReference>
<evidence type="ECO:0000256" key="9">
    <source>
        <dbReference type="ARBA" id="ARBA00023170"/>
    </source>
</evidence>
<keyword evidence="6" id="KW-0677">Repeat</keyword>
<protein>
    <submittedName>
        <fullName evidence="14">Toll-like receptor 3 isoform X1</fullName>
    </submittedName>
</protein>
<dbReference type="SMART" id="SM00255">
    <property type="entry name" value="TIR"/>
    <property type="match status" value="1"/>
</dbReference>
<keyword evidence="13" id="KW-1185">Reference proteome</keyword>
<proteinExistence type="inferred from homology"/>
<dbReference type="SUPFAM" id="SSF52058">
    <property type="entry name" value="L domain-like"/>
    <property type="match status" value="1"/>
</dbReference>
<evidence type="ECO:0000256" key="2">
    <source>
        <dbReference type="ARBA" id="ARBA00009634"/>
    </source>
</evidence>
<dbReference type="GO" id="GO:0005886">
    <property type="term" value="C:plasma membrane"/>
    <property type="evidence" value="ECO:0007669"/>
    <property type="project" value="TreeGrafter"/>
</dbReference>
<dbReference type="InterPro" id="IPR032675">
    <property type="entry name" value="LRR_dom_sf"/>
</dbReference>
<dbReference type="Pfam" id="PF13306">
    <property type="entry name" value="LRR_5"/>
    <property type="match status" value="1"/>
</dbReference>
<accession>A0A8B8DE17</accession>
<dbReference type="InterPro" id="IPR026906">
    <property type="entry name" value="LRR_5"/>
</dbReference>
<evidence type="ECO:0000256" key="11">
    <source>
        <dbReference type="SAM" id="Phobius"/>
    </source>
</evidence>
<dbReference type="GO" id="GO:0004888">
    <property type="term" value="F:transmembrane signaling receptor activity"/>
    <property type="evidence" value="ECO:0007669"/>
    <property type="project" value="InterPro"/>
</dbReference>
<dbReference type="GeneID" id="111126105"/>
<evidence type="ECO:0000256" key="4">
    <source>
        <dbReference type="ARBA" id="ARBA00022692"/>
    </source>
</evidence>
<dbReference type="Pfam" id="PF13855">
    <property type="entry name" value="LRR_8"/>
    <property type="match status" value="2"/>
</dbReference>
<dbReference type="SUPFAM" id="SSF52200">
    <property type="entry name" value="Toll/Interleukin receptor TIR domain"/>
    <property type="match status" value="1"/>
</dbReference>
<comment type="subcellular location">
    <subcellularLocation>
        <location evidence="1">Membrane</location>
        <topology evidence="1">Single-pass type I membrane protein</topology>
    </subcellularLocation>
</comment>
<evidence type="ECO:0000256" key="5">
    <source>
        <dbReference type="ARBA" id="ARBA00022729"/>
    </source>
</evidence>
<dbReference type="InterPro" id="IPR035897">
    <property type="entry name" value="Toll_tir_struct_dom_sf"/>
</dbReference>
<gene>
    <name evidence="14" type="primary">LOC111126105</name>
</gene>
<evidence type="ECO:0000313" key="13">
    <source>
        <dbReference type="Proteomes" id="UP000694844"/>
    </source>
</evidence>
<keyword evidence="3" id="KW-0433">Leucine-rich repeat</keyword>
<dbReference type="PANTHER" id="PTHR24365">
    <property type="entry name" value="TOLL-LIKE RECEPTOR"/>
    <property type="match status" value="1"/>
</dbReference>
<evidence type="ECO:0000256" key="1">
    <source>
        <dbReference type="ARBA" id="ARBA00004479"/>
    </source>
</evidence>
<dbReference type="Proteomes" id="UP000694844">
    <property type="component" value="Chromosome 3"/>
</dbReference>
<evidence type="ECO:0000256" key="3">
    <source>
        <dbReference type="ARBA" id="ARBA00022614"/>
    </source>
</evidence>
<dbReference type="SMART" id="SM00369">
    <property type="entry name" value="LRR_TYP"/>
    <property type="match status" value="6"/>
</dbReference>
<dbReference type="PROSITE" id="PS50104">
    <property type="entry name" value="TIR"/>
    <property type="match status" value="1"/>
</dbReference>
<feature type="transmembrane region" description="Helical" evidence="11">
    <location>
        <begin position="553"/>
        <end position="576"/>
    </location>
</feature>
<keyword evidence="5" id="KW-0732">Signal</keyword>
<dbReference type="OrthoDB" id="676979at2759"/>
<dbReference type="AlphaFoldDB" id="A0A8B8DE17"/>
<evidence type="ECO:0000256" key="8">
    <source>
        <dbReference type="ARBA" id="ARBA00023136"/>
    </source>
</evidence>
<dbReference type="GO" id="GO:0002224">
    <property type="term" value="P:toll-like receptor signaling pathway"/>
    <property type="evidence" value="ECO:0007669"/>
    <property type="project" value="InterPro"/>
</dbReference>